<gene>
    <name evidence="1" type="ORF">R50_1437</name>
</gene>
<dbReference type="EMBL" id="LR778114">
    <property type="protein sequence ID" value="CAB1128943.1"/>
    <property type="molecule type" value="Genomic_DNA"/>
</dbReference>
<protein>
    <submittedName>
        <fullName evidence="1">Uncharacterized protein</fullName>
    </submittedName>
</protein>
<accession>A0A6F8ZG26</accession>
<dbReference type="Proteomes" id="UP000503399">
    <property type="component" value="Chromosome"/>
</dbReference>
<proteinExistence type="predicted"/>
<dbReference type="KEGG" id="hfv:R50_1437"/>
<sequence>MVGPRGPQALPNGFVSSPPSHVIFSSSRFPLAESFSGRLAGHPFILDFYRNSQGGFIGVRYNSRPVYFGPGPVPTLSILNFTGPWVVVGTPSAVAYEAINPTSGSTINNPQQAARMKRYRGLGEPSHILGLPANNRWPVTIP</sequence>
<evidence type="ECO:0000313" key="2">
    <source>
        <dbReference type="Proteomes" id="UP000503399"/>
    </source>
</evidence>
<dbReference type="AlphaFoldDB" id="A0A6F8ZG26"/>
<organism evidence="1 2">
    <name type="scientific">Candidatus Hydrogenisulfobacillus filiaventi</name>
    <dbReference type="NCBI Taxonomy" id="2707344"/>
    <lineage>
        <taxon>Bacteria</taxon>
        <taxon>Bacillati</taxon>
        <taxon>Bacillota</taxon>
        <taxon>Clostridia</taxon>
        <taxon>Eubacteriales</taxon>
        <taxon>Clostridiales Family XVII. Incertae Sedis</taxon>
        <taxon>Candidatus Hydrogenisulfobacillus</taxon>
    </lineage>
</organism>
<name>A0A6F8ZG26_9FIRM</name>
<evidence type="ECO:0000313" key="1">
    <source>
        <dbReference type="EMBL" id="CAB1128943.1"/>
    </source>
</evidence>
<reference evidence="1 2" key="1">
    <citation type="submission" date="2020-02" db="EMBL/GenBank/DDBJ databases">
        <authorList>
            <person name="Hogendoorn C."/>
        </authorList>
    </citation>
    <scope>NUCLEOTIDE SEQUENCE [LARGE SCALE GENOMIC DNA]</scope>
    <source>
        <strain evidence="1">R501</strain>
    </source>
</reference>
<keyword evidence="2" id="KW-1185">Reference proteome</keyword>